<evidence type="ECO:0000256" key="1">
    <source>
        <dbReference type="SAM" id="MobiDB-lite"/>
    </source>
</evidence>
<dbReference type="PANTHER" id="PTHR33318:SF7">
    <property type="entry name" value="PROTEIN JASON"/>
    <property type="match status" value="1"/>
</dbReference>
<organism evidence="2 3">
    <name type="scientific">Salix brachista</name>
    <dbReference type="NCBI Taxonomy" id="2182728"/>
    <lineage>
        <taxon>Eukaryota</taxon>
        <taxon>Viridiplantae</taxon>
        <taxon>Streptophyta</taxon>
        <taxon>Embryophyta</taxon>
        <taxon>Tracheophyta</taxon>
        <taxon>Spermatophyta</taxon>
        <taxon>Magnoliopsida</taxon>
        <taxon>eudicotyledons</taxon>
        <taxon>Gunneridae</taxon>
        <taxon>Pentapetalae</taxon>
        <taxon>rosids</taxon>
        <taxon>fabids</taxon>
        <taxon>Malpighiales</taxon>
        <taxon>Salicaceae</taxon>
        <taxon>Saliceae</taxon>
        <taxon>Salix</taxon>
    </lineage>
</organism>
<gene>
    <name evidence="2" type="ORF">DKX38_008313</name>
</gene>
<feature type="compositionally biased region" description="Low complexity" evidence="1">
    <location>
        <begin position="227"/>
        <end position="237"/>
    </location>
</feature>
<dbReference type="Proteomes" id="UP000326939">
    <property type="component" value="Chromosome 5"/>
</dbReference>
<feature type="compositionally biased region" description="Basic and acidic residues" evidence="1">
    <location>
        <begin position="338"/>
        <end position="352"/>
    </location>
</feature>
<dbReference type="InterPro" id="IPR039300">
    <property type="entry name" value="JASON"/>
</dbReference>
<dbReference type="GO" id="GO:0007142">
    <property type="term" value="P:male meiosis II"/>
    <property type="evidence" value="ECO:0007669"/>
    <property type="project" value="InterPro"/>
</dbReference>
<dbReference type="EMBL" id="VDCV01000005">
    <property type="protein sequence ID" value="KAB5557404.1"/>
    <property type="molecule type" value="Genomic_DNA"/>
</dbReference>
<feature type="region of interest" description="Disordered" evidence="1">
    <location>
        <begin position="321"/>
        <end position="380"/>
    </location>
</feature>
<sequence>MINRFLLRAMGCFFTCLRPKDDRSNRSRPHVISSDSLRSKPALEAGVSKNRLSSLFLSEEKEESLRGNIENPCLGSPQISKGLRDEAKFLKACGTLPETPIEIRKGCEKFKVSPALDKDSEPSKSHSWLPNTSIKKLQLDNQTDQPSTPVKLCEEWGKGSVSSEQTPSSCITNVYTSEDSESGSHEIVIKVQANENDNVLVGPPWLSATIVQCRNKSVRFECNFDTSSSKGSSSENSCQDPRKYESPENLTVSKPSPKPTPLQLLNDMQTPGTVFPANLETSANGKTRIMSQYVYSVLNPVESASQWKLLKEDDFNSLQLSGEPRESLEQSEIATPKPQREVKESSSGKDLEVEASLSSWVKPPQSTLDGDSPNIGTDSSKNFRFGRAIGDRPIIGMVAAHWNENETSQISPKWWDGNGIPNSTNKYKEVRHTTVFILFSLLALLEDAFKKPSFCFQDQKVSWHATPFEERLEKALSEESVISQRKPISGRPIVYGECEESDTALSRLQTSTQSKSVVSF</sequence>
<comment type="caution">
    <text evidence="2">The sequence shown here is derived from an EMBL/GenBank/DDBJ whole genome shotgun (WGS) entry which is preliminary data.</text>
</comment>
<evidence type="ECO:0000313" key="2">
    <source>
        <dbReference type="EMBL" id="KAB5557404.1"/>
    </source>
</evidence>
<keyword evidence="3" id="KW-1185">Reference proteome</keyword>
<accession>A0A5N5MQM8</accession>
<feature type="region of interest" description="Disordered" evidence="1">
    <location>
        <begin position="224"/>
        <end position="261"/>
    </location>
</feature>
<dbReference type="PANTHER" id="PTHR33318">
    <property type="entry name" value="ASPARTYL/GLUTAMYL-TRNA(ASN/GLN) AMIDOTRANSFERASE SUBUNIT"/>
    <property type="match status" value="1"/>
</dbReference>
<protein>
    <submittedName>
        <fullName evidence="2">Uncharacterized protein</fullName>
    </submittedName>
</protein>
<proteinExistence type="predicted"/>
<reference evidence="3" key="1">
    <citation type="journal article" date="2019" name="Gigascience">
        <title>De novo genome assembly of the endangered Acer yangbiense, a plant species with extremely small populations endemic to Yunnan Province, China.</title>
        <authorList>
            <person name="Yang J."/>
            <person name="Wariss H.M."/>
            <person name="Tao L."/>
            <person name="Zhang R."/>
            <person name="Yun Q."/>
            <person name="Hollingsworth P."/>
            <person name="Dao Z."/>
            <person name="Luo G."/>
            <person name="Guo H."/>
            <person name="Ma Y."/>
            <person name="Sun W."/>
        </authorList>
    </citation>
    <scope>NUCLEOTIDE SEQUENCE [LARGE SCALE GENOMIC DNA]</scope>
    <source>
        <strain evidence="3">cv. br00</strain>
    </source>
</reference>
<dbReference type="AlphaFoldDB" id="A0A5N5MQM8"/>
<feature type="compositionally biased region" description="Polar residues" evidence="1">
    <location>
        <begin position="356"/>
        <end position="380"/>
    </location>
</feature>
<evidence type="ECO:0000313" key="3">
    <source>
        <dbReference type="Proteomes" id="UP000326939"/>
    </source>
</evidence>
<name>A0A5N5MQM8_9ROSI</name>